<gene>
    <name evidence="2" type="ORF">GSM42_08430</name>
</gene>
<dbReference type="AlphaFoldDB" id="A0A6I4VTC6"/>
<dbReference type="SUPFAM" id="SSF51695">
    <property type="entry name" value="PLC-like phosphodiesterases"/>
    <property type="match status" value="1"/>
</dbReference>
<dbReference type="InterPro" id="IPR017946">
    <property type="entry name" value="PLC-like_Pdiesterase_TIM-brl"/>
</dbReference>
<name>A0A6I4VTC6_9BACL</name>
<evidence type="ECO:0000313" key="2">
    <source>
        <dbReference type="EMBL" id="MXQ53748.1"/>
    </source>
</evidence>
<dbReference type="PROSITE" id="PS51704">
    <property type="entry name" value="GP_PDE"/>
    <property type="match status" value="1"/>
</dbReference>
<organism evidence="2 3">
    <name type="scientific">Shimazuella alba</name>
    <dbReference type="NCBI Taxonomy" id="2690964"/>
    <lineage>
        <taxon>Bacteria</taxon>
        <taxon>Bacillati</taxon>
        <taxon>Bacillota</taxon>
        <taxon>Bacilli</taxon>
        <taxon>Bacillales</taxon>
        <taxon>Thermoactinomycetaceae</taxon>
        <taxon>Shimazuella</taxon>
    </lineage>
</organism>
<reference evidence="2 3" key="1">
    <citation type="submission" date="2019-12" db="EMBL/GenBank/DDBJ databases">
        <title>Whole-genome analyses of novel actinobacteria.</title>
        <authorList>
            <person name="Sahin N."/>
            <person name="Saygin H."/>
        </authorList>
    </citation>
    <scope>NUCLEOTIDE SEQUENCE [LARGE SCALE GENOMIC DNA]</scope>
    <source>
        <strain evidence="2 3">KC615</strain>
    </source>
</reference>
<dbReference type="GO" id="GO:0006629">
    <property type="term" value="P:lipid metabolic process"/>
    <property type="evidence" value="ECO:0007669"/>
    <property type="project" value="InterPro"/>
</dbReference>
<dbReference type="Gene3D" id="3.20.20.190">
    <property type="entry name" value="Phosphatidylinositol (PI) phosphodiesterase"/>
    <property type="match status" value="1"/>
</dbReference>
<dbReference type="PANTHER" id="PTHR46211:SF1">
    <property type="entry name" value="GLYCEROPHOSPHODIESTER PHOSPHODIESTERASE, CYTOPLASMIC"/>
    <property type="match status" value="1"/>
</dbReference>
<evidence type="ECO:0000313" key="3">
    <source>
        <dbReference type="Proteomes" id="UP000430692"/>
    </source>
</evidence>
<dbReference type="GO" id="GO:0008081">
    <property type="term" value="F:phosphoric diester hydrolase activity"/>
    <property type="evidence" value="ECO:0007669"/>
    <property type="project" value="InterPro"/>
</dbReference>
<dbReference type="PANTHER" id="PTHR46211">
    <property type="entry name" value="GLYCEROPHOSPHORYL DIESTER PHOSPHODIESTERASE"/>
    <property type="match status" value="1"/>
</dbReference>
<dbReference type="Proteomes" id="UP000430692">
    <property type="component" value="Unassembled WGS sequence"/>
</dbReference>
<sequence>MAVQVFAHRGYSGRAMENSMTAFKLAKEANVDGIELDVHLTKDGEVIVIHDETLERTTTGKGWIEQLTYPEITKYSIATIPKETVPTLSNVLEFFLDTSTVINIELKNQYVRYPALLEKVLQLVEFYRMEHQVILSSFYHPCILELKKLKPAWNLAFLIDCVLVEPWKYSTSLGISQLHLHYSAIDEELIDGCRKYGVLARTYTVNEEKEMNRLVSLGVDAIITNYPTKLRKVIDRKGME</sequence>
<protein>
    <submittedName>
        <fullName evidence="2">Glycerophosphodiester phosphodiesterase</fullName>
    </submittedName>
</protein>
<dbReference type="EMBL" id="WUUL01000004">
    <property type="protein sequence ID" value="MXQ53748.1"/>
    <property type="molecule type" value="Genomic_DNA"/>
</dbReference>
<accession>A0A6I4VTC6</accession>
<evidence type="ECO:0000259" key="1">
    <source>
        <dbReference type="PROSITE" id="PS51704"/>
    </source>
</evidence>
<keyword evidence="3" id="KW-1185">Reference proteome</keyword>
<proteinExistence type="predicted"/>
<comment type="caution">
    <text evidence="2">The sequence shown here is derived from an EMBL/GenBank/DDBJ whole genome shotgun (WGS) entry which is preliminary data.</text>
</comment>
<dbReference type="InterPro" id="IPR030395">
    <property type="entry name" value="GP_PDE_dom"/>
</dbReference>
<feature type="domain" description="GP-PDE" evidence="1">
    <location>
        <begin position="3"/>
        <end position="234"/>
    </location>
</feature>
<dbReference type="Pfam" id="PF03009">
    <property type="entry name" value="GDPD"/>
    <property type="match status" value="1"/>
</dbReference>
<dbReference type="RefSeq" id="WP_160801097.1">
    <property type="nucleotide sequence ID" value="NZ_WUUL01000004.1"/>
</dbReference>
<dbReference type="CDD" id="cd08563">
    <property type="entry name" value="GDPD_TtGDE_like"/>
    <property type="match status" value="1"/>
</dbReference>